<dbReference type="Gene3D" id="3.40.50.2300">
    <property type="match status" value="1"/>
</dbReference>
<evidence type="ECO:0000313" key="5">
    <source>
        <dbReference type="EMBL" id="MBH9579213.1"/>
    </source>
</evidence>
<dbReference type="Proteomes" id="UP000613266">
    <property type="component" value="Unassembled WGS sequence"/>
</dbReference>
<dbReference type="PROSITE" id="PS50930">
    <property type="entry name" value="HTH_LYTTR"/>
    <property type="match status" value="1"/>
</dbReference>
<dbReference type="AlphaFoldDB" id="A0A931NIT9"/>
<accession>A0A931NIT9</accession>
<dbReference type="GO" id="GO:0005829">
    <property type="term" value="C:cytosol"/>
    <property type="evidence" value="ECO:0007669"/>
    <property type="project" value="TreeGrafter"/>
</dbReference>
<protein>
    <submittedName>
        <fullName evidence="5">Response regulator transcription factor</fullName>
    </submittedName>
</protein>
<evidence type="ECO:0000313" key="6">
    <source>
        <dbReference type="Proteomes" id="UP000613266"/>
    </source>
</evidence>
<dbReference type="PANTHER" id="PTHR48111:SF69">
    <property type="entry name" value="RESPONSE REGULATOR RECEIVER"/>
    <property type="match status" value="1"/>
</dbReference>
<feature type="modified residue" description="4-aspartylphosphate" evidence="2">
    <location>
        <position position="58"/>
    </location>
</feature>
<dbReference type="InterPro" id="IPR039420">
    <property type="entry name" value="WalR-like"/>
</dbReference>
<dbReference type="GO" id="GO:0000156">
    <property type="term" value="F:phosphorelay response regulator activity"/>
    <property type="evidence" value="ECO:0007669"/>
    <property type="project" value="TreeGrafter"/>
</dbReference>
<dbReference type="SMART" id="SM00448">
    <property type="entry name" value="REC"/>
    <property type="match status" value="1"/>
</dbReference>
<dbReference type="GO" id="GO:0000976">
    <property type="term" value="F:transcription cis-regulatory region binding"/>
    <property type="evidence" value="ECO:0007669"/>
    <property type="project" value="TreeGrafter"/>
</dbReference>
<evidence type="ECO:0000256" key="2">
    <source>
        <dbReference type="PROSITE-ProRule" id="PRU00169"/>
    </source>
</evidence>
<dbReference type="InterPro" id="IPR011006">
    <property type="entry name" value="CheY-like_superfamily"/>
</dbReference>
<name>A0A931NIT9_9BURK</name>
<proteinExistence type="predicted"/>
<organism evidence="5 6">
    <name type="scientific">Inhella proteolytica</name>
    <dbReference type="NCBI Taxonomy" id="2795029"/>
    <lineage>
        <taxon>Bacteria</taxon>
        <taxon>Pseudomonadati</taxon>
        <taxon>Pseudomonadota</taxon>
        <taxon>Betaproteobacteria</taxon>
        <taxon>Burkholderiales</taxon>
        <taxon>Sphaerotilaceae</taxon>
        <taxon>Inhella</taxon>
    </lineage>
</organism>
<sequence>MNAPPTALIADDEPLLRELLIQRLAKAWPELQIVAEARNGREAIEQFERLQPAICFLDVHMPGVSGVEAARAIGRRAHLVFVTAYDQYALEAFEHGVLDYLVKPVTPARLAETVSRLQARLGQPVLHSEELLLRLAGQLAQQLRGGGAAGPAAGPERLRWLRASVGDALLMIPVECIDYLKADSKLTLVAYRDDQGRAAEALIRLPLKELLAQLDPARYAQVHRAVVVNLDQVRRVRRAENDTATLELRGRSETLPVSRSYLHLFREM</sequence>
<dbReference type="EMBL" id="JAEDAK010000019">
    <property type="protein sequence ID" value="MBH9579213.1"/>
    <property type="molecule type" value="Genomic_DNA"/>
</dbReference>
<dbReference type="Gene3D" id="2.40.50.1020">
    <property type="entry name" value="LytTr DNA-binding domain"/>
    <property type="match status" value="1"/>
</dbReference>
<evidence type="ECO:0000259" key="4">
    <source>
        <dbReference type="PROSITE" id="PS50930"/>
    </source>
</evidence>
<feature type="domain" description="Response regulatory" evidence="3">
    <location>
        <begin position="6"/>
        <end position="118"/>
    </location>
</feature>
<dbReference type="SMART" id="SM00850">
    <property type="entry name" value="LytTR"/>
    <property type="match status" value="1"/>
</dbReference>
<reference evidence="5" key="1">
    <citation type="submission" date="2020-12" db="EMBL/GenBank/DDBJ databases">
        <title>The genome sequence of Inhella sp. 1Y17.</title>
        <authorList>
            <person name="Liu Y."/>
        </authorList>
    </citation>
    <scope>NUCLEOTIDE SEQUENCE</scope>
    <source>
        <strain evidence="5">1Y17</strain>
    </source>
</reference>
<dbReference type="Pfam" id="PF04397">
    <property type="entry name" value="LytTR"/>
    <property type="match status" value="1"/>
</dbReference>
<evidence type="ECO:0000256" key="1">
    <source>
        <dbReference type="ARBA" id="ARBA00023125"/>
    </source>
</evidence>
<keyword evidence="6" id="KW-1185">Reference proteome</keyword>
<feature type="domain" description="HTH LytTR-type" evidence="4">
    <location>
        <begin position="199"/>
        <end position="268"/>
    </location>
</feature>
<keyword evidence="1" id="KW-0238">DNA-binding</keyword>
<dbReference type="SUPFAM" id="SSF52172">
    <property type="entry name" value="CheY-like"/>
    <property type="match status" value="1"/>
</dbReference>
<dbReference type="InterPro" id="IPR007492">
    <property type="entry name" value="LytTR_DNA-bd_dom"/>
</dbReference>
<keyword evidence="2" id="KW-0597">Phosphoprotein</keyword>
<dbReference type="PANTHER" id="PTHR48111">
    <property type="entry name" value="REGULATOR OF RPOS"/>
    <property type="match status" value="1"/>
</dbReference>
<evidence type="ECO:0000259" key="3">
    <source>
        <dbReference type="PROSITE" id="PS50110"/>
    </source>
</evidence>
<dbReference type="RefSeq" id="WP_198112979.1">
    <property type="nucleotide sequence ID" value="NZ_JAEDAK010000019.1"/>
</dbReference>
<comment type="caution">
    <text evidence="5">The sequence shown here is derived from an EMBL/GenBank/DDBJ whole genome shotgun (WGS) entry which is preliminary data.</text>
</comment>
<dbReference type="PROSITE" id="PS50110">
    <property type="entry name" value="RESPONSE_REGULATORY"/>
    <property type="match status" value="1"/>
</dbReference>
<dbReference type="InterPro" id="IPR001789">
    <property type="entry name" value="Sig_transdc_resp-reg_receiver"/>
</dbReference>
<dbReference type="GO" id="GO:0006355">
    <property type="term" value="P:regulation of DNA-templated transcription"/>
    <property type="evidence" value="ECO:0007669"/>
    <property type="project" value="TreeGrafter"/>
</dbReference>
<gene>
    <name evidence="5" type="ORF">I7X39_20150</name>
</gene>
<dbReference type="Pfam" id="PF00072">
    <property type="entry name" value="Response_reg"/>
    <property type="match status" value="1"/>
</dbReference>
<dbReference type="GO" id="GO:0032993">
    <property type="term" value="C:protein-DNA complex"/>
    <property type="evidence" value="ECO:0007669"/>
    <property type="project" value="TreeGrafter"/>
</dbReference>